<dbReference type="InterPro" id="IPR012349">
    <property type="entry name" value="Split_barrel_FMN-bd"/>
</dbReference>
<comment type="caution">
    <text evidence="3">The sequence shown here is derived from an EMBL/GenBank/DDBJ whole genome shotgun (WGS) entry which is preliminary data.</text>
</comment>
<keyword evidence="1" id="KW-0560">Oxidoreductase</keyword>
<dbReference type="OrthoDB" id="9792858at2"/>
<dbReference type="InterPro" id="IPR050268">
    <property type="entry name" value="NADH-dep_flavin_reductase"/>
</dbReference>
<protein>
    <submittedName>
        <fullName evidence="3">Flavin reductase (DIM6/NTAB) family NADH-FMN oxidoreductase RutF</fullName>
    </submittedName>
</protein>
<feature type="domain" description="Flavin reductase like" evidence="2">
    <location>
        <begin position="24"/>
        <end position="171"/>
    </location>
</feature>
<accession>A0A4R2JZL1</accession>
<dbReference type="Gene3D" id="2.30.110.10">
    <property type="entry name" value="Electron Transport, Fmn-binding Protein, Chain A"/>
    <property type="match status" value="1"/>
</dbReference>
<dbReference type="Pfam" id="PF01613">
    <property type="entry name" value="Flavin_Reduct"/>
    <property type="match status" value="1"/>
</dbReference>
<name>A0A4R2JZL1_9PSEU</name>
<dbReference type="RefSeq" id="WP_132114971.1">
    <property type="nucleotide sequence ID" value="NZ_SLWS01000002.1"/>
</dbReference>
<organism evidence="3 4">
    <name type="scientific">Actinocrispum wychmicini</name>
    <dbReference type="NCBI Taxonomy" id="1213861"/>
    <lineage>
        <taxon>Bacteria</taxon>
        <taxon>Bacillati</taxon>
        <taxon>Actinomycetota</taxon>
        <taxon>Actinomycetes</taxon>
        <taxon>Pseudonocardiales</taxon>
        <taxon>Pseudonocardiaceae</taxon>
        <taxon>Actinocrispum</taxon>
    </lineage>
</organism>
<dbReference type="EMBL" id="SLWS01000002">
    <property type="protein sequence ID" value="TCO62876.1"/>
    <property type="molecule type" value="Genomic_DNA"/>
</dbReference>
<dbReference type="GO" id="GO:0042602">
    <property type="term" value="F:riboflavin reductase (NADPH) activity"/>
    <property type="evidence" value="ECO:0007669"/>
    <property type="project" value="TreeGrafter"/>
</dbReference>
<dbReference type="AlphaFoldDB" id="A0A4R2JZL1"/>
<reference evidence="3 4" key="1">
    <citation type="submission" date="2019-03" db="EMBL/GenBank/DDBJ databases">
        <title>Genomic Encyclopedia of Type Strains, Phase IV (KMG-IV): sequencing the most valuable type-strain genomes for metagenomic binning, comparative biology and taxonomic classification.</title>
        <authorList>
            <person name="Goeker M."/>
        </authorList>
    </citation>
    <scope>NUCLEOTIDE SEQUENCE [LARGE SCALE GENOMIC DNA]</scope>
    <source>
        <strain evidence="3 4">DSM 45934</strain>
    </source>
</reference>
<dbReference type="Proteomes" id="UP000295680">
    <property type="component" value="Unassembled WGS sequence"/>
</dbReference>
<sequence>MTSPDTKLAPESSRQPSDVARQAVRHIASGVTVLTVDLAGLRHGTTASAVVAVSRVPLVVGVCLRPSSTLAGMLRSAGRFAVNVLAAGQEDVARRFADPYRPRGDRQFSGLGWTVDRASGAPLLDGCLAHLGCRMLGWQQVGDHDLLLAEVLDGSHGAGVPMLSFDRQMRRAVLADPTDPSPLNEVS</sequence>
<dbReference type="InterPro" id="IPR002563">
    <property type="entry name" value="Flavin_Rdtase-like_dom"/>
</dbReference>
<keyword evidence="4" id="KW-1185">Reference proteome</keyword>
<dbReference type="PANTHER" id="PTHR30466:SF1">
    <property type="entry name" value="FMN REDUCTASE (NADH) RUTF"/>
    <property type="match status" value="1"/>
</dbReference>
<gene>
    <name evidence="3" type="ORF">EV192_1021016</name>
</gene>
<dbReference type="SUPFAM" id="SSF50475">
    <property type="entry name" value="FMN-binding split barrel"/>
    <property type="match status" value="1"/>
</dbReference>
<evidence type="ECO:0000256" key="1">
    <source>
        <dbReference type="ARBA" id="ARBA00023002"/>
    </source>
</evidence>
<evidence type="ECO:0000313" key="4">
    <source>
        <dbReference type="Proteomes" id="UP000295680"/>
    </source>
</evidence>
<dbReference type="PANTHER" id="PTHR30466">
    <property type="entry name" value="FLAVIN REDUCTASE"/>
    <property type="match status" value="1"/>
</dbReference>
<evidence type="ECO:0000313" key="3">
    <source>
        <dbReference type="EMBL" id="TCO62876.1"/>
    </source>
</evidence>
<evidence type="ECO:0000259" key="2">
    <source>
        <dbReference type="SMART" id="SM00903"/>
    </source>
</evidence>
<proteinExistence type="predicted"/>
<dbReference type="SMART" id="SM00903">
    <property type="entry name" value="Flavin_Reduct"/>
    <property type="match status" value="1"/>
</dbReference>
<dbReference type="GO" id="GO:0010181">
    <property type="term" value="F:FMN binding"/>
    <property type="evidence" value="ECO:0007669"/>
    <property type="project" value="InterPro"/>
</dbReference>